<gene>
    <name evidence="2" type="ORF">KM295_05205</name>
</gene>
<reference evidence="2" key="1">
    <citation type="journal article" date="2023" name="Front. Microbiol.">
        <title>Genomic-based phylogenetic and metabolic analyses of the genus Natronomonas, and description of Natronomonas aquatica sp. nov.</title>
        <authorList>
            <person name="Garcia-Roldan A."/>
            <person name="Duran-Viseras A."/>
            <person name="de la Haba R.R."/>
            <person name="Corral P."/>
            <person name="Sanchez-Porro C."/>
            <person name="Ventosa A."/>
        </authorList>
    </citation>
    <scope>NUCLEOTIDE SEQUENCE</scope>
    <source>
        <strain evidence="2">F2-12</strain>
    </source>
</reference>
<protein>
    <recommendedName>
        <fullName evidence="1">DUF8054 domain-containing protein</fullName>
    </recommendedName>
</protein>
<evidence type="ECO:0000313" key="2">
    <source>
        <dbReference type="EMBL" id="MCQ4332903.1"/>
    </source>
</evidence>
<accession>A0A9R1CPZ8</accession>
<dbReference type="Pfam" id="PF26239">
    <property type="entry name" value="DUF8054"/>
    <property type="match status" value="1"/>
</dbReference>
<comment type="caution">
    <text evidence="2">The sequence shown here is derived from an EMBL/GenBank/DDBJ whole genome shotgun (WGS) entry which is preliminary data.</text>
</comment>
<organism evidence="2 3">
    <name type="scientific">Natronomonas aquatica</name>
    <dbReference type="NCBI Taxonomy" id="2841590"/>
    <lineage>
        <taxon>Archaea</taxon>
        <taxon>Methanobacteriati</taxon>
        <taxon>Methanobacteriota</taxon>
        <taxon>Stenosarchaea group</taxon>
        <taxon>Halobacteria</taxon>
        <taxon>Halobacteriales</taxon>
        <taxon>Natronomonadaceae</taxon>
        <taxon>Natronomonas</taxon>
    </lineage>
</organism>
<dbReference type="Proteomes" id="UP001139494">
    <property type="component" value="Unassembled WGS sequence"/>
</dbReference>
<sequence>MIPEGELLRSRVLTDLSPALSDVLDRRLDGYALLASRHSLLGDGDERGVITFEAGVPALAYHAGTDRGGPPALSDLGPPPYQFELYALEADALEFPHRADELRVRPGAVAERLADDPALADRTREAAGEAVGRGREDSIEAFLENEAAIEDIRQSAREEALDRATEWGFADAVGE</sequence>
<dbReference type="RefSeq" id="WP_256028844.1">
    <property type="nucleotide sequence ID" value="NZ_JAHLKM010000004.1"/>
</dbReference>
<evidence type="ECO:0000259" key="1">
    <source>
        <dbReference type="Pfam" id="PF26239"/>
    </source>
</evidence>
<name>A0A9R1CPZ8_9EURY</name>
<feature type="domain" description="DUF8054" evidence="1">
    <location>
        <begin position="2"/>
        <end position="169"/>
    </location>
</feature>
<proteinExistence type="predicted"/>
<dbReference type="InterPro" id="IPR058367">
    <property type="entry name" value="DUF8054"/>
</dbReference>
<dbReference type="AlphaFoldDB" id="A0A9R1CPZ8"/>
<evidence type="ECO:0000313" key="3">
    <source>
        <dbReference type="Proteomes" id="UP001139494"/>
    </source>
</evidence>
<keyword evidence="3" id="KW-1185">Reference proteome</keyword>
<dbReference type="EMBL" id="JAHLKM010000004">
    <property type="protein sequence ID" value="MCQ4332903.1"/>
    <property type="molecule type" value="Genomic_DNA"/>
</dbReference>